<dbReference type="GO" id="GO:0043590">
    <property type="term" value="C:bacterial nucleoid"/>
    <property type="evidence" value="ECO:0007669"/>
    <property type="project" value="UniProtKB-UniRule"/>
</dbReference>
<dbReference type="NCBIfam" id="TIGR00103">
    <property type="entry name" value="DNA_YbaB_EbfC"/>
    <property type="match status" value="1"/>
</dbReference>
<protein>
    <recommendedName>
        <fullName evidence="2">Nucleoid-associated protein ABR69_06290</fullName>
    </recommendedName>
</protein>
<dbReference type="PANTHER" id="PTHR33449">
    <property type="entry name" value="NUCLEOID-ASSOCIATED PROTEIN YBAB"/>
    <property type="match status" value="1"/>
</dbReference>
<evidence type="ECO:0000313" key="4">
    <source>
        <dbReference type="Proteomes" id="UP000051934"/>
    </source>
</evidence>
<dbReference type="SUPFAM" id="SSF82607">
    <property type="entry name" value="YbaB-like"/>
    <property type="match status" value="1"/>
</dbReference>
<dbReference type="GO" id="GO:0005829">
    <property type="term" value="C:cytosol"/>
    <property type="evidence" value="ECO:0007669"/>
    <property type="project" value="TreeGrafter"/>
</dbReference>
<dbReference type="PIRSF" id="PIRSF004555">
    <property type="entry name" value="UCP004555"/>
    <property type="match status" value="1"/>
</dbReference>
<evidence type="ECO:0000256" key="1">
    <source>
        <dbReference type="ARBA" id="ARBA00023125"/>
    </source>
</evidence>
<comment type="function">
    <text evidence="2">Binds to DNA and alters its conformation. May be involved in regulation of gene expression, nucleoid organization and DNA protection.</text>
</comment>
<gene>
    <name evidence="3" type="ORF">ABR69_06290</name>
</gene>
<dbReference type="PANTHER" id="PTHR33449:SF1">
    <property type="entry name" value="NUCLEOID-ASSOCIATED PROTEIN YBAB"/>
    <property type="match status" value="1"/>
</dbReference>
<comment type="caution">
    <text evidence="3">The sequence shown here is derived from an EMBL/GenBank/DDBJ whole genome shotgun (WGS) entry which is preliminary data.</text>
</comment>
<dbReference type="EMBL" id="LIBB01000081">
    <property type="protein sequence ID" value="KRO72293.1"/>
    <property type="molecule type" value="Genomic_DNA"/>
</dbReference>
<dbReference type="InterPro" id="IPR004401">
    <property type="entry name" value="YbaB/EbfC"/>
</dbReference>
<dbReference type="Pfam" id="PF02575">
    <property type="entry name" value="YbaB_DNA_bd"/>
    <property type="match status" value="1"/>
</dbReference>
<dbReference type="Proteomes" id="UP000051934">
    <property type="component" value="Unassembled WGS sequence"/>
</dbReference>
<organism evidence="3 4">
    <name type="scientific">OM182 bacterium BACL3 MAG-120507-bin80</name>
    <dbReference type="NCBI Taxonomy" id="1655577"/>
    <lineage>
        <taxon>Bacteria</taxon>
        <taxon>Pseudomonadati</taxon>
        <taxon>Pseudomonadota</taxon>
        <taxon>Gammaproteobacteria</taxon>
        <taxon>OMG group</taxon>
        <taxon>OM182 clade</taxon>
    </lineage>
</organism>
<accession>A0A0R2SBQ2</accession>
<dbReference type="GO" id="GO:0003677">
    <property type="term" value="F:DNA binding"/>
    <property type="evidence" value="ECO:0007669"/>
    <property type="project" value="UniProtKB-UniRule"/>
</dbReference>
<proteinExistence type="inferred from homology"/>
<comment type="similarity">
    <text evidence="2">Belongs to the YbaB/EbfC family.</text>
</comment>
<reference evidence="3 4" key="1">
    <citation type="submission" date="2015-10" db="EMBL/GenBank/DDBJ databases">
        <title>Metagenome-Assembled Genomes uncover a global brackish microbiome.</title>
        <authorList>
            <person name="Hugerth L.W."/>
            <person name="Larsson J."/>
            <person name="Alneberg J."/>
            <person name="Lindh M.V."/>
            <person name="Legrand C."/>
            <person name="Pinhassi J."/>
            <person name="Andersson A.F."/>
        </authorList>
    </citation>
    <scope>NUCLEOTIDE SEQUENCE [LARGE SCALE GENOMIC DNA]</scope>
    <source>
        <strain evidence="3">BACL4 MAG-120507-bin80</strain>
    </source>
</reference>
<dbReference type="AlphaFoldDB" id="A0A0R2SBQ2"/>
<keyword evidence="1 2" id="KW-0238">DNA-binding</keyword>
<keyword evidence="2" id="KW-0963">Cytoplasm</keyword>
<comment type="subunit">
    <text evidence="2">Homodimer.</text>
</comment>
<comment type="subcellular location">
    <subcellularLocation>
        <location evidence="2">Cytoplasm</location>
        <location evidence="2">Nucleoid</location>
    </subcellularLocation>
</comment>
<dbReference type="HAMAP" id="MF_00274">
    <property type="entry name" value="DNA_YbaB_EbfC"/>
    <property type="match status" value="1"/>
</dbReference>
<evidence type="ECO:0000313" key="3">
    <source>
        <dbReference type="EMBL" id="KRO72293.1"/>
    </source>
</evidence>
<dbReference type="Gene3D" id="3.30.1310.10">
    <property type="entry name" value="Nucleoid-associated protein YbaB-like domain"/>
    <property type="match status" value="1"/>
</dbReference>
<evidence type="ECO:0000256" key="2">
    <source>
        <dbReference type="HAMAP-Rule" id="MF_00274"/>
    </source>
</evidence>
<sequence length="106" mass="11214">MTDLNELMKQAKLMQEKFQTAQETAAKAVVEGVAGAGLVRVEMTGRYQVNNVKIDETLLSEEISVIEDLLAAAVNSAVAKVAEASKGSLSDLAGGITLPDGFKMPF</sequence>
<dbReference type="InterPro" id="IPR036894">
    <property type="entry name" value="YbaB-like_sf"/>
</dbReference>
<name>A0A0R2SBQ2_9GAMM</name>